<dbReference type="STRING" id="716928.GCA_000261485_01433"/>
<organism evidence="2 3">
    <name type="scientific">Sinorhizobium sojae CCBAU 05684</name>
    <dbReference type="NCBI Taxonomy" id="716928"/>
    <lineage>
        <taxon>Bacteria</taxon>
        <taxon>Pseudomonadati</taxon>
        <taxon>Pseudomonadota</taxon>
        <taxon>Alphaproteobacteria</taxon>
        <taxon>Hyphomicrobiales</taxon>
        <taxon>Rhizobiaceae</taxon>
        <taxon>Sinorhizobium/Ensifer group</taxon>
        <taxon>Sinorhizobium</taxon>
    </lineage>
</organism>
<keyword evidence="1" id="KW-0812">Transmembrane</keyword>
<sequence length="68" mass="7456">MELTVTFGWWLLPLAVTLLSFGFSLVRVGKSEPYGDYGMIGQALAFAFMMALSLIASLVAWLIWALVA</sequence>
<evidence type="ECO:0000256" key="1">
    <source>
        <dbReference type="SAM" id="Phobius"/>
    </source>
</evidence>
<keyword evidence="1" id="KW-1133">Transmembrane helix</keyword>
<evidence type="ECO:0008006" key="4">
    <source>
        <dbReference type="Google" id="ProtNLM"/>
    </source>
</evidence>
<evidence type="ECO:0000313" key="2">
    <source>
        <dbReference type="EMBL" id="ASY64469.1"/>
    </source>
</evidence>
<proteinExistence type="predicted"/>
<reference evidence="2 3" key="1">
    <citation type="submission" date="2017-08" db="EMBL/GenBank/DDBJ databases">
        <title>Multipartite genome sequences of Sinorhizobium species nodulating soybeans.</title>
        <authorList>
            <person name="Tian C.F."/>
        </authorList>
    </citation>
    <scope>NUCLEOTIDE SEQUENCE [LARGE SCALE GENOMIC DNA]</scope>
    <source>
        <strain evidence="2 3">CCBAU 05684</strain>
    </source>
</reference>
<dbReference type="EMBL" id="CP023067">
    <property type="protein sequence ID" value="ASY64469.1"/>
    <property type="molecule type" value="Genomic_DNA"/>
</dbReference>
<keyword evidence="3" id="KW-1185">Reference proteome</keyword>
<accession>A0A249PGR5</accession>
<protein>
    <recommendedName>
        <fullName evidence="4">Transmembrane protein</fullName>
    </recommendedName>
</protein>
<dbReference type="OrthoDB" id="8456609at2"/>
<dbReference type="Proteomes" id="UP000217211">
    <property type="component" value="Chromosome"/>
</dbReference>
<feature type="transmembrane region" description="Helical" evidence="1">
    <location>
        <begin position="40"/>
        <end position="67"/>
    </location>
</feature>
<dbReference type="AlphaFoldDB" id="A0A249PGR5"/>
<dbReference type="KEGG" id="esj:SJ05684_c30450"/>
<keyword evidence="1" id="KW-0472">Membrane</keyword>
<dbReference type="RefSeq" id="WP_034853199.1">
    <property type="nucleotide sequence ID" value="NZ_AJQT01000026.1"/>
</dbReference>
<gene>
    <name evidence="2" type="ORF">SJ05684_c30450</name>
</gene>
<name>A0A249PGR5_9HYPH</name>
<evidence type="ECO:0000313" key="3">
    <source>
        <dbReference type="Proteomes" id="UP000217211"/>
    </source>
</evidence>
<feature type="transmembrane region" description="Helical" evidence="1">
    <location>
        <begin position="6"/>
        <end position="28"/>
    </location>
</feature>